<evidence type="ECO:0000313" key="3">
    <source>
        <dbReference type="EMBL" id="CAH2228621.1"/>
    </source>
</evidence>
<keyword evidence="4" id="KW-1185">Reference proteome</keyword>
<accession>A0A8S4R5C3</accession>
<dbReference type="SUPFAM" id="SSF57756">
    <property type="entry name" value="Retrovirus zinc finger-like domains"/>
    <property type="match status" value="1"/>
</dbReference>
<dbReference type="OrthoDB" id="427960at2759"/>
<feature type="non-terminal residue" evidence="3">
    <location>
        <position position="1"/>
    </location>
</feature>
<dbReference type="InterPro" id="IPR036875">
    <property type="entry name" value="Znf_CCHC_sf"/>
</dbReference>
<dbReference type="InterPro" id="IPR001878">
    <property type="entry name" value="Znf_CCHC"/>
</dbReference>
<evidence type="ECO:0000256" key="1">
    <source>
        <dbReference type="PROSITE-ProRule" id="PRU00047"/>
    </source>
</evidence>
<organism evidence="3 4">
    <name type="scientific">Pararge aegeria aegeria</name>
    <dbReference type="NCBI Taxonomy" id="348720"/>
    <lineage>
        <taxon>Eukaryota</taxon>
        <taxon>Metazoa</taxon>
        <taxon>Ecdysozoa</taxon>
        <taxon>Arthropoda</taxon>
        <taxon>Hexapoda</taxon>
        <taxon>Insecta</taxon>
        <taxon>Pterygota</taxon>
        <taxon>Neoptera</taxon>
        <taxon>Endopterygota</taxon>
        <taxon>Lepidoptera</taxon>
        <taxon>Glossata</taxon>
        <taxon>Ditrysia</taxon>
        <taxon>Papilionoidea</taxon>
        <taxon>Nymphalidae</taxon>
        <taxon>Satyrinae</taxon>
        <taxon>Satyrini</taxon>
        <taxon>Parargina</taxon>
        <taxon>Pararge</taxon>
    </lineage>
</organism>
<evidence type="ECO:0000259" key="2">
    <source>
        <dbReference type="PROSITE" id="PS50158"/>
    </source>
</evidence>
<dbReference type="EMBL" id="CAKXAJ010024388">
    <property type="protein sequence ID" value="CAH2228621.1"/>
    <property type="molecule type" value="Genomic_DNA"/>
</dbReference>
<dbReference type="AlphaFoldDB" id="A0A8S4R5C3"/>
<keyword evidence="1" id="KW-0479">Metal-binding</keyword>
<dbReference type="Gene3D" id="4.10.60.10">
    <property type="entry name" value="Zinc finger, CCHC-type"/>
    <property type="match status" value="1"/>
</dbReference>
<keyword evidence="1" id="KW-0862">Zinc</keyword>
<sequence length="195" mass="20594">TPEQVELLVNRLRAALTGMATVVRPTKTASVRLMDLDDTVTGEKVIAAIARVGNCPVSCIKVGEIQSGPRGMGATTVHCPVEVVKVMSDAGKLLVGWSSARVQVLDQRPLRCYKCLCIGHTRPLCPSLVDRSNLCFQCGGIGHKSSKCSSPMRCAVCVDAGLPSGHIMGGRDCNPPPNEGYIGHIGSVQRRATSG</sequence>
<dbReference type="Proteomes" id="UP000838756">
    <property type="component" value="Unassembled WGS sequence"/>
</dbReference>
<reference evidence="3" key="1">
    <citation type="submission" date="2022-03" db="EMBL/GenBank/DDBJ databases">
        <authorList>
            <person name="Lindestad O."/>
        </authorList>
    </citation>
    <scope>NUCLEOTIDE SEQUENCE</scope>
</reference>
<comment type="caution">
    <text evidence="3">The sequence shown here is derived from an EMBL/GenBank/DDBJ whole genome shotgun (WGS) entry which is preliminary data.</text>
</comment>
<gene>
    <name evidence="3" type="primary">jg3751</name>
    <name evidence="3" type="ORF">PAEG_LOCUS8417</name>
</gene>
<name>A0A8S4R5C3_9NEOP</name>
<evidence type="ECO:0000313" key="4">
    <source>
        <dbReference type="Proteomes" id="UP000838756"/>
    </source>
</evidence>
<dbReference type="GO" id="GO:0008270">
    <property type="term" value="F:zinc ion binding"/>
    <property type="evidence" value="ECO:0007669"/>
    <property type="project" value="UniProtKB-KW"/>
</dbReference>
<feature type="domain" description="CCHC-type" evidence="2">
    <location>
        <begin position="135"/>
        <end position="148"/>
    </location>
</feature>
<dbReference type="PROSITE" id="PS50158">
    <property type="entry name" value="ZF_CCHC"/>
    <property type="match status" value="1"/>
</dbReference>
<proteinExistence type="predicted"/>
<dbReference type="SMART" id="SM00343">
    <property type="entry name" value="ZnF_C2HC"/>
    <property type="match status" value="2"/>
</dbReference>
<keyword evidence="1" id="KW-0863">Zinc-finger</keyword>
<dbReference type="GO" id="GO:0003676">
    <property type="term" value="F:nucleic acid binding"/>
    <property type="evidence" value="ECO:0007669"/>
    <property type="project" value="InterPro"/>
</dbReference>
<protein>
    <submittedName>
        <fullName evidence="3">Jg3751 protein</fullName>
    </submittedName>
</protein>